<dbReference type="Proteomes" id="UP000215616">
    <property type="component" value="Unassembled WGS sequence"/>
</dbReference>
<evidence type="ECO:0000313" key="1">
    <source>
        <dbReference type="EMBL" id="OYX02011.1"/>
    </source>
</evidence>
<accession>A0A258D2J2</accession>
<dbReference type="EMBL" id="NCDQ01000210">
    <property type="protein sequence ID" value="OYX02011.1"/>
    <property type="molecule type" value="Genomic_DNA"/>
</dbReference>
<comment type="caution">
    <text evidence="1">The sequence shown here is derived from an EMBL/GenBank/DDBJ whole genome shotgun (WGS) entry which is preliminary data.</text>
</comment>
<sequence>DLDWLAVGRAFFGAEQCMRLSDLTPERWAGVARPAMIVADIAAAPAKPPALGMTPAQIRIEFLKASRS</sequence>
<proteinExistence type="predicted"/>
<reference evidence="1 2" key="1">
    <citation type="submission" date="2017-03" db="EMBL/GenBank/DDBJ databases">
        <title>Lifting the veil on microbial sulfur biogeochemistry in mining wastewaters.</title>
        <authorList>
            <person name="Kantor R.S."/>
            <person name="Colenbrander Nelson T."/>
            <person name="Marshall S."/>
            <person name="Bennett D."/>
            <person name="Apte S."/>
            <person name="Camacho D."/>
            <person name="Thomas B.C."/>
            <person name="Warren L.A."/>
            <person name="Banfield J.F."/>
        </authorList>
    </citation>
    <scope>NUCLEOTIDE SEQUENCE [LARGE SCALE GENOMIC DNA]</scope>
    <source>
        <strain evidence="1">32-67-7</strain>
    </source>
</reference>
<protein>
    <submittedName>
        <fullName evidence="1">Uncharacterized protein</fullName>
    </submittedName>
</protein>
<dbReference type="AlphaFoldDB" id="A0A258D2J2"/>
<feature type="non-terminal residue" evidence="1">
    <location>
        <position position="1"/>
    </location>
</feature>
<evidence type="ECO:0000313" key="2">
    <source>
        <dbReference type="Proteomes" id="UP000215616"/>
    </source>
</evidence>
<gene>
    <name evidence="1" type="ORF">B7Z12_12960</name>
</gene>
<name>A0A258D2J2_CAUVI</name>
<organism evidence="1 2">
    <name type="scientific">Caulobacter vibrioides</name>
    <name type="common">Caulobacter crescentus</name>
    <dbReference type="NCBI Taxonomy" id="155892"/>
    <lineage>
        <taxon>Bacteria</taxon>
        <taxon>Pseudomonadati</taxon>
        <taxon>Pseudomonadota</taxon>
        <taxon>Alphaproteobacteria</taxon>
        <taxon>Caulobacterales</taxon>
        <taxon>Caulobacteraceae</taxon>
        <taxon>Caulobacter</taxon>
    </lineage>
</organism>